<name>A0AAU9NES0_9ASTR</name>
<dbReference type="EMBL" id="CAKMRJ010004445">
    <property type="protein sequence ID" value="CAH1436326.1"/>
    <property type="molecule type" value="Genomic_DNA"/>
</dbReference>
<keyword evidence="2" id="KW-1185">Reference proteome</keyword>
<comment type="caution">
    <text evidence="1">The sequence shown here is derived from an EMBL/GenBank/DDBJ whole genome shotgun (WGS) entry which is preliminary data.</text>
</comment>
<sequence length="168" mass="19552">MNVNLIRYSHRMNEVHDDQWPEGWMNVCGIDMNNPQWFPEVCILREGYSLGIQGKIASEMLSQKTTYVAYLVFRTTRDTRGLAVPAKTKVSFGGIEIESENVYLRRPQFQQENYVFPCLRNDGWMEMKLGEFECNEGDDGEVEMAFEEVTQRNWKSGLIVEGIELRPK</sequence>
<organism evidence="1 2">
    <name type="scientific">Lactuca virosa</name>
    <dbReference type="NCBI Taxonomy" id="75947"/>
    <lineage>
        <taxon>Eukaryota</taxon>
        <taxon>Viridiplantae</taxon>
        <taxon>Streptophyta</taxon>
        <taxon>Embryophyta</taxon>
        <taxon>Tracheophyta</taxon>
        <taxon>Spermatophyta</taxon>
        <taxon>Magnoliopsida</taxon>
        <taxon>eudicotyledons</taxon>
        <taxon>Gunneridae</taxon>
        <taxon>Pentapetalae</taxon>
        <taxon>asterids</taxon>
        <taxon>campanulids</taxon>
        <taxon>Asterales</taxon>
        <taxon>Asteraceae</taxon>
        <taxon>Cichorioideae</taxon>
        <taxon>Cichorieae</taxon>
        <taxon>Lactucinae</taxon>
        <taxon>Lactuca</taxon>
    </lineage>
</organism>
<reference evidence="1 2" key="1">
    <citation type="submission" date="2022-01" db="EMBL/GenBank/DDBJ databases">
        <authorList>
            <person name="Xiong W."/>
            <person name="Schranz E."/>
        </authorList>
    </citation>
    <scope>NUCLEOTIDE SEQUENCE [LARGE SCALE GENOMIC DNA]</scope>
</reference>
<evidence type="ECO:0000313" key="2">
    <source>
        <dbReference type="Proteomes" id="UP001157418"/>
    </source>
</evidence>
<dbReference type="InterPro" id="IPR025886">
    <property type="entry name" value="PP2-like"/>
</dbReference>
<dbReference type="AlphaFoldDB" id="A0AAU9NES0"/>
<dbReference type="PANTHER" id="PTHR32278">
    <property type="entry name" value="F-BOX DOMAIN-CONTAINING PROTEIN"/>
    <property type="match status" value="1"/>
</dbReference>
<protein>
    <submittedName>
        <fullName evidence="1">Uncharacterized protein</fullName>
    </submittedName>
</protein>
<proteinExistence type="predicted"/>
<evidence type="ECO:0000313" key="1">
    <source>
        <dbReference type="EMBL" id="CAH1436326.1"/>
    </source>
</evidence>
<dbReference type="PANTHER" id="PTHR32278:SF61">
    <property type="entry name" value="F-BOX DOMAIN, PHLOEM PROTEIN 2-LIKE PROTEIN-RELATED"/>
    <property type="match status" value="1"/>
</dbReference>
<gene>
    <name evidence="1" type="ORF">LVIROSA_LOCUS22701</name>
</gene>
<dbReference type="Proteomes" id="UP001157418">
    <property type="component" value="Unassembled WGS sequence"/>
</dbReference>
<dbReference type="Pfam" id="PF14299">
    <property type="entry name" value="PP2"/>
    <property type="match status" value="1"/>
</dbReference>
<accession>A0AAU9NES0</accession>